<dbReference type="EMBL" id="CABPRJ010001008">
    <property type="protein sequence ID" value="VVC34689.1"/>
    <property type="molecule type" value="Genomic_DNA"/>
</dbReference>
<protein>
    <submittedName>
        <fullName evidence="7">Tubulin/FtsZ, GTPase domain,Alpha tubulin</fullName>
    </submittedName>
</protein>
<keyword evidence="8" id="KW-1185">Reference proteome</keyword>
<comment type="catalytic activity">
    <reaction evidence="6">
        <text>GTP + H2O = GDP + phosphate + H(+)</text>
        <dbReference type="Rhea" id="RHEA:19669"/>
        <dbReference type="ChEBI" id="CHEBI:15377"/>
        <dbReference type="ChEBI" id="CHEBI:15378"/>
        <dbReference type="ChEBI" id="CHEBI:37565"/>
        <dbReference type="ChEBI" id="CHEBI:43474"/>
        <dbReference type="ChEBI" id="CHEBI:58189"/>
    </reaction>
    <physiologicalReaction direction="left-to-right" evidence="6">
        <dbReference type="Rhea" id="RHEA:19670"/>
    </physiologicalReaction>
</comment>
<evidence type="ECO:0000256" key="5">
    <source>
        <dbReference type="ARBA" id="ARBA00023134"/>
    </source>
</evidence>
<dbReference type="Gene3D" id="3.40.50.1440">
    <property type="entry name" value="Tubulin/FtsZ, GTPase domain"/>
    <property type="match status" value="1"/>
</dbReference>
<dbReference type="InterPro" id="IPR002452">
    <property type="entry name" value="Alpha_tubulin"/>
</dbReference>
<evidence type="ECO:0000313" key="8">
    <source>
        <dbReference type="Proteomes" id="UP000325440"/>
    </source>
</evidence>
<dbReference type="AlphaFoldDB" id="A0A5E4MR39"/>
<dbReference type="GO" id="GO:0007017">
    <property type="term" value="P:microtubule-based process"/>
    <property type="evidence" value="ECO:0007669"/>
    <property type="project" value="InterPro"/>
</dbReference>
<sequence length="175" mass="20485">MEEVKRESAELVNGLTKINFQHCFAQWKKRMKRCVESIGEYIEGEHSVSTSFVKPYNVILQTMHTTLKYSLLRLRLHGRDNEAIYDKFRRNLDIERPTYTNLKPANWIDSVINHSAASDVVVDSLFLCTANSKLAKQIIKYFPHHGKSMVYYIMYRDNVVSKDVISTLVTRPRKR</sequence>
<comment type="similarity">
    <text evidence="1">Belongs to the tubulin family.</text>
</comment>
<dbReference type="InterPro" id="IPR000217">
    <property type="entry name" value="Tubulin"/>
</dbReference>
<accession>A0A5E4MR39</accession>
<dbReference type="GO" id="GO:0005525">
    <property type="term" value="F:GTP binding"/>
    <property type="evidence" value="ECO:0007669"/>
    <property type="project" value="UniProtKB-KW"/>
</dbReference>
<keyword evidence="5" id="KW-0342">GTP-binding</keyword>
<dbReference type="InterPro" id="IPR036525">
    <property type="entry name" value="Tubulin/FtsZ_GTPase_sf"/>
</dbReference>
<proteinExistence type="inferred from homology"/>
<evidence type="ECO:0000256" key="6">
    <source>
        <dbReference type="ARBA" id="ARBA00049117"/>
    </source>
</evidence>
<name>A0A5E4MR39_9HEMI</name>
<dbReference type="OrthoDB" id="1844at2759"/>
<dbReference type="GO" id="GO:0005200">
    <property type="term" value="F:structural constituent of cytoskeleton"/>
    <property type="evidence" value="ECO:0007669"/>
    <property type="project" value="InterPro"/>
</dbReference>
<dbReference type="Proteomes" id="UP000325440">
    <property type="component" value="Unassembled WGS sequence"/>
</dbReference>
<keyword evidence="2" id="KW-0493">Microtubule</keyword>
<evidence type="ECO:0000256" key="4">
    <source>
        <dbReference type="ARBA" id="ARBA00022801"/>
    </source>
</evidence>
<evidence type="ECO:0000313" key="7">
    <source>
        <dbReference type="EMBL" id="VVC34689.1"/>
    </source>
</evidence>
<dbReference type="GO" id="GO:0005874">
    <property type="term" value="C:microtubule"/>
    <property type="evidence" value="ECO:0007669"/>
    <property type="project" value="UniProtKB-KW"/>
</dbReference>
<evidence type="ECO:0000256" key="1">
    <source>
        <dbReference type="ARBA" id="ARBA00009636"/>
    </source>
</evidence>
<evidence type="ECO:0000256" key="3">
    <source>
        <dbReference type="ARBA" id="ARBA00022741"/>
    </source>
</evidence>
<keyword evidence="3" id="KW-0547">Nucleotide-binding</keyword>
<organism evidence="7 8">
    <name type="scientific">Cinara cedri</name>
    <dbReference type="NCBI Taxonomy" id="506608"/>
    <lineage>
        <taxon>Eukaryota</taxon>
        <taxon>Metazoa</taxon>
        <taxon>Ecdysozoa</taxon>
        <taxon>Arthropoda</taxon>
        <taxon>Hexapoda</taxon>
        <taxon>Insecta</taxon>
        <taxon>Pterygota</taxon>
        <taxon>Neoptera</taxon>
        <taxon>Paraneoptera</taxon>
        <taxon>Hemiptera</taxon>
        <taxon>Sternorrhyncha</taxon>
        <taxon>Aphidomorpha</taxon>
        <taxon>Aphidoidea</taxon>
        <taxon>Aphididae</taxon>
        <taxon>Lachninae</taxon>
        <taxon>Cinara</taxon>
    </lineage>
</organism>
<gene>
    <name evidence="7" type="ORF">CINCED_3A017927</name>
</gene>
<dbReference type="GO" id="GO:0016787">
    <property type="term" value="F:hydrolase activity"/>
    <property type="evidence" value="ECO:0007669"/>
    <property type="project" value="UniProtKB-KW"/>
</dbReference>
<dbReference type="PANTHER" id="PTHR11588">
    <property type="entry name" value="TUBULIN"/>
    <property type="match status" value="1"/>
</dbReference>
<evidence type="ECO:0000256" key="2">
    <source>
        <dbReference type="ARBA" id="ARBA00022701"/>
    </source>
</evidence>
<dbReference type="PRINTS" id="PR01162">
    <property type="entry name" value="ALPHATUBULIN"/>
</dbReference>
<reference evidence="7 8" key="1">
    <citation type="submission" date="2019-08" db="EMBL/GenBank/DDBJ databases">
        <authorList>
            <person name="Alioto T."/>
            <person name="Alioto T."/>
            <person name="Gomez Garrido J."/>
        </authorList>
    </citation>
    <scope>NUCLEOTIDE SEQUENCE [LARGE SCALE GENOMIC DNA]</scope>
</reference>
<keyword evidence="4" id="KW-0378">Hydrolase</keyword>